<reference evidence="1" key="2">
    <citation type="journal article" date="2022" name="New Phytol.">
        <title>Evolutionary transition to the ectomycorrhizal habit in the genomes of a hyperdiverse lineage of mushroom-forming fungi.</title>
        <authorList>
            <person name="Looney B."/>
            <person name="Miyauchi S."/>
            <person name="Morin E."/>
            <person name="Drula E."/>
            <person name="Courty P.E."/>
            <person name="Kohler A."/>
            <person name="Kuo A."/>
            <person name="LaButti K."/>
            <person name="Pangilinan J."/>
            <person name="Lipzen A."/>
            <person name="Riley R."/>
            <person name="Andreopoulos W."/>
            <person name="He G."/>
            <person name="Johnson J."/>
            <person name="Nolan M."/>
            <person name="Tritt A."/>
            <person name="Barry K.W."/>
            <person name="Grigoriev I.V."/>
            <person name="Nagy L.G."/>
            <person name="Hibbett D."/>
            <person name="Henrissat B."/>
            <person name="Matheny P.B."/>
            <person name="Labbe J."/>
            <person name="Martin F.M."/>
        </authorList>
    </citation>
    <scope>NUCLEOTIDE SEQUENCE</scope>
    <source>
        <strain evidence="1">FP105234-sp</strain>
    </source>
</reference>
<accession>A0ACB8RNS3</accession>
<sequence length="108" mass="12095">MSSRCLSDNTALPPPTTTLLIPLLLTHSNHALYAHANQHHAYATHDSWLSLERQEASSIQRDNQSRCSTGCQSCRGTTRPVPSRTPHDGRGQKAPHPMPRRREQPPLR</sequence>
<protein>
    <submittedName>
        <fullName evidence="1">Uncharacterized protein</fullName>
    </submittedName>
</protein>
<comment type="caution">
    <text evidence="1">The sequence shown here is derived from an EMBL/GenBank/DDBJ whole genome shotgun (WGS) entry which is preliminary data.</text>
</comment>
<organism evidence="1 2">
    <name type="scientific">Auriscalpium vulgare</name>
    <dbReference type="NCBI Taxonomy" id="40419"/>
    <lineage>
        <taxon>Eukaryota</taxon>
        <taxon>Fungi</taxon>
        <taxon>Dikarya</taxon>
        <taxon>Basidiomycota</taxon>
        <taxon>Agaricomycotina</taxon>
        <taxon>Agaricomycetes</taxon>
        <taxon>Russulales</taxon>
        <taxon>Auriscalpiaceae</taxon>
        <taxon>Auriscalpium</taxon>
    </lineage>
</organism>
<proteinExistence type="predicted"/>
<keyword evidence="2" id="KW-1185">Reference proteome</keyword>
<dbReference type="Proteomes" id="UP000814033">
    <property type="component" value="Unassembled WGS sequence"/>
</dbReference>
<dbReference type="EMBL" id="MU275942">
    <property type="protein sequence ID" value="KAI0045763.1"/>
    <property type="molecule type" value="Genomic_DNA"/>
</dbReference>
<name>A0ACB8RNS3_9AGAM</name>
<gene>
    <name evidence="1" type="ORF">FA95DRAFT_87774</name>
</gene>
<reference evidence="1" key="1">
    <citation type="submission" date="2021-02" db="EMBL/GenBank/DDBJ databases">
        <authorList>
            <consortium name="DOE Joint Genome Institute"/>
            <person name="Ahrendt S."/>
            <person name="Looney B.P."/>
            <person name="Miyauchi S."/>
            <person name="Morin E."/>
            <person name="Drula E."/>
            <person name="Courty P.E."/>
            <person name="Chicoki N."/>
            <person name="Fauchery L."/>
            <person name="Kohler A."/>
            <person name="Kuo A."/>
            <person name="Labutti K."/>
            <person name="Pangilinan J."/>
            <person name="Lipzen A."/>
            <person name="Riley R."/>
            <person name="Andreopoulos W."/>
            <person name="He G."/>
            <person name="Johnson J."/>
            <person name="Barry K.W."/>
            <person name="Grigoriev I.V."/>
            <person name="Nagy L."/>
            <person name="Hibbett D."/>
            <person name="Henrissat B."/>
            <person name="Matheny P.B."/>
            <person name="Labbe J."/>
            <person name="Martin F."/>
        </authorList>
    </citation>
    <scope>NUCLEOTIDE SEQUENCE</scope>
    <source>
        <strain evidence="1">FP105234-sp</strain>
    </source>
</reference>
<evidence type="ECO:0000313" key="2">
    <source>
        <dbReference type="Proteomes" id="UP000814033"/>
    </source>
</evidence>
<evidence type="ECO:0000313" key="1">
    <source>
        <dbReference type="EMBL" id="KAI0045763.1"/>
    </source>
</evidence>